<feature type="transmembrane region" description="Helical" evidence="5">
    <location>
        <begin position="211"/>
        <end position="229"/>
    </location>
</feature>
<evidence type="ECO:0000256" key="5">
    <source>
        <dbReference type="SAM" id="Phobius"/>
    </source>
</evidence>
<sequence>MTRHSSHTEKHYTERSGWLRAAVLGANDGIISVTSLVIGIAASGASAQTLLVSCIAGLISGAVSMAAGEYISVKSQQDIEQADLKMEAHELHHNPDQELKELTKIYVQRGLEPSLAVEVAKQLTAHDALQAHARDEIGIFEQTLAKPLQAAFSSAFSFSVGAVCPLLAILIFPAHWVQIGVGSVGIISLGVLGALASYVGGNSVWKGALRVVVWGILAMLFSFWVGSLFDVDVH</sequence>
<feature type="transmembrane region" description="Helical" evidence="5">
    <location>
        <begin position="179"/>
        <end position="199"/>
    </location>
</feature>
<evidence type="ECO:0008006" key="8">
    <source>
        <dbReference type="Google" id="ProtNLM"/>
    </source>
</evidence>
<feature type="transmembrane region" description="Helical" evidence="5">
    <location>
        <begin position="50"/>
        <end position="71"/>
    </location>
</feature>
<evidence type="ECO:0000313" key="7">
    <source>
        <dbReference type="Proteomes" id="UP000018418"/>
    </source>
</evidence>
<reference evidence="6 7" key="1">
    <citation type="submission" date="2013-10" db="EMBL/GenBank/DDBJ databases">
        <title>The Genome Sequence of Acinetobacter brisouii CIP 110357.</title>
        <authorList>
            <consortium name="The Broad Institute Genomics Platform"/>
            <consortium name="The Broad Institute Genome Sequencing Center for Infectious Disease"/>
            <person name="Cerqueira G."/>
            <person name="Feldgarden M."/>
            <person name="Courvalin P."/>
            <person name="Grillot-Courvalin C."/>
            <person name="Clermont D."/>
            <person name="Rocha E."/>
            <person name="Yoon E.-J."/>
            <person name="Nemec A."/>
            <person name="Young S.K."/>
            <person name="Zeng Q."/>
            <person name="Gargeya S."/>
            <person name="Fitzgerald M."/>
            <person name="Abouelleil A."/>
            <person name="Alvarado L."/>
            <person name="Berlin A.M."/>
            <person name="Chapman S.B."/>
            <person name="Gainer-Dewar J."/>
            <person name="Goldberg J."/>
            <person name="Gnerre S."/>
            <person name="Griggs A."/>
            <person name="Gujja S."/>
            <person name="Hansen M."/>
            <person name="Howarth C."/>
            <person name="Imamovic A."/>
            <person name="Ireland A."/>
            <person name="Larimer J."/>
            <person name="McCowan C."/>
            <person name="Murphy C."/>
            <person name="Pearson M."/>
            <person name="Poon T.W."/>
            <person name="Priest M."/>
            <person name="Roberts A."/>
            <person name="Saif S."/>
            <person name="Shea T."/>
            <person name="Sykes S."/>
            <person name="Wortman J."/>
            <person name="Nusbaum C."/>
            <person name="Birren B."/>
        </authorList>
    </citation>
    <scope>NUCLEOTIDE SEQUENCE [LARGE SCALE GENOMIC DNA]</scope>
    <source>
        <strain evidence="6 7">CIP 110357</strain>
    </source>
</reference>
<evidence type="ECO:0000313" key="6">
    <source>
        <dbReference type="EMBL" id="ESK51195.1"/>
    </source>
</evidence>
<evidence type="ECO:0000256" key="4">
    <source>
        <dbReference type="ARBA" id="ARBA00023136"/>
    </source>
</evidence>
<keyword evidence="7" id="KW-1185">Reference proteome</keyword>
<accession>V2URD2</accession>
<organism evidence="6 7">
    <name type="scientific">Acinetobacter brisouii CIP 110357</name>
    <dbReference type="NCBI Taxonomy" id="1341683"/>
    <lineage>
        <taxon>Bacteria</taxon>
        <taxon>Pseudomonadati</taxon>
        <taxon>Pseudomonadota</taxon>
        <taxon>Gammaproteobacteria</taxon>
        <taxon>Moraxellales</taxon>
        <taxon>Moraxellaceae</taxon>
        <taxon>Acinetobacter</taxon>
    </lineage>
</organism>
<feature type="transmembrane region" description="Helical" evidence="5">
    <location>
        <begin position="150"/>
        <end position="173"/>
    </location>
</feature>
<evidence type="ECO:0000256" key="1">
    <source>
        <dbReference type="ARBA" id="ARBA00004127"/>
    </source>
</evidence>
<keyword evidence="4 5" id="KW-0472">Membrane</keyword>
<gene>
    <name evidence="6" type="ORF">P255_01701</name>
</gene>
<dbReference type="AlphaFoldDB" id="V2URD2"/>
<protein>
    <recommendedName>
        <fullName evidence="8">TIGR00267 family protein</fullName>
    </recommendedName>
</protein>
<dbReference type="InterPro" id="IPR008217">
    <property type="entry name" value="Ccc1_fam"/>
</dbReference>
<comment type="subcellular location">
    <subcellularLocation>
        <location evidence="1">Endomembrane system</location>
        <topology evidence="1">Multi-pass membrane protein</topology>
    </subcellularLocation>
</comment>
<dbReference type="GO" id="GO:0005384">
    <property type="term" value="F:manganese ion transmembrane transporter activity"/>
    <property type="evidence" value="ECO:0007669"/>
    <property type="project" value="InterPro"/>
</dbReference>
<dbReference type="Proteomes" id="UP000018418">
    <property type="component" value="Unassembled WGS sequence"/>
</dbReference>
<dbReference type="PANTHER" id="PTHR31851">
    <property type="entry name" value="FE(2+)/MN(2+) TRANSPORTER PCL1"/>
    <property type="match status" value="1"/>
</dbReference>
<dbReference type="CDD" id="cd02432">
    <property type="entry name" value="Nodulin-21_like_1"/>
    <property type="match status" value="1"/>
</dbReference>
<keyword evidence="2 5" id="KW-0812">Transmembrane</keyword>
<dbReference type="EMBL" id="AYEU01000006">
    <property type="protein sequence ID" value="ESK51195.1"/>
    <property type="molecule type" value="Genomic_DNA"/>
</dbReference>
<dbReference type="GO" id="GO:0030026">
    <property type="term" value="P:intracellular manganese ion homeostasis"/>
    <property type="evidence" value="ECO:0007669"/>
    <property type="project" value="InterPro"/>
</dbReference>
<dbReference type="OrthoDB" id="9789677at2"/>
<name>V2URD2_9GAMM</name>
<dbReference type="HOGENOM" id="CLU_038957_3_0_6"/>
<feature type="transmembrane region" description="Helical" evidence="5">
    <location>
        <begin position="21"/>
        <end position="44"/>
    </location>
</feature>
<evidence type="ECO:0000256" key="2">
    <source>
        <dbReference type="ARBA" id="ARBA00022692"/>
    </source>
</evidence>
<dbReference type="PATRIC" id="fig|1341683.3.peg.1690"/>
<dbReference type="Pfam" id="PF01988">
    <property type="entry name" value="VIT1"/>
    <property type="match status" value="1"/>
</dbReference>
<keyword evidence="3 5" id="KW-1133">Transmembrane helix</keyword>
<dbReference type="RefSeq" id="WP_004900383.1">
    <property type="nucleotide sequence ID" value="NZ_BBTI01000002.1"/>
</dbReference>
<evidence type="ECO:0000256" key="3">
    <source>
        <dbReference type="ARBA" id="ARBA00022989"/>
    </source>
</evidence>
<dbReference type="STRING" id="396323.VH98_02460"/>
<proteinExistence type="predicted"/>
<dbReference type="GO" id="GO:0012505">
    <property type="term" value="C:endomembrane system"/>
    <property type="evidence" value="ECO:0007669"/>
    <property type="project" value="UniProtKB-SubCell"/>
</dbReference>
<comment type="caution">
    <text evidence="6">The sequence shown here is derived from an EMBL/GenBank/DDBJ whole genome shotgun (WGS) entry which is preliminary data.</text>
</comment>